<evidence type="ECO:0000313" key="3">
    <source>
        <dbReference type="EMBL" id="WWC58586.1"/>
    </source>
</evidence>
<protein>
    <recommendedName>
        <fullName evidence="2">BTB domain-containing protein</fullName>
    </recommendedName>
</protein>
<name>A0AAJ8KJD5_9TREE</name>
<organism evidence="3 4">
    <name type="scientific">Kwoniella dejecticola CBS 10117</name>
    <dbReference type="NCBI Taxonomy" id="1296121"/>
    <lineage>
        <taxon>Eukaryota</taxon>
        <taxon>Fungi</taxon>
        <taxon>Dikarya</taxon>
        <taxon>Basidiomycota</taxon>
        <taxon>Agaricomycotina</taxon>
        <taxon>Tremellomycetes</taxon>
        <taxon>Tremellales</taxon>
        <taxon>Cryptococcaceae</taxon>
        <taxon>Kwoniella</taxon>
    </lineage>
</organism>
<feature type="compositionally biased region" description="Low complexity" evidence="1">
    <location>
        <begin position="573"/>
        <end position="585"/>
    </location>
</feature>
<feature type="region of interest" description="Disordered" evidence="1">
    <location>
        <begin position="819"/>
        <end position="888"/>
    </location>
</feature>
<sequence>MNTPPSSSSRLPRPAIARSSPSSSSTTKNVSPSASSSTSAKTSKSRSRSKSHLSQPKILPFPELSLRAQEAQRTSREGSRATSPMSTPPIDRLEVTFDQLVSMSRGGSSEGVSHTRLSTSGGSSNTTTTPVPSSGIAGSTSPPIPSPLALSAARLSRARASTVPTRPRTPGGTTAISTTVTTSTGEATSSTSASPSSSSRAMHPSIGTATGVAHRRTEGFRPNSPAVARVTTNSFTPSSSSVRPTPVIAPSTPTSVPAAPAQARSAPTSSGLPPAIPVSATKVHPSSHPSHTTHLSHQPTSSATTVAVSPAPTNGHIKDHLYHSLLKGTCADVRLIIRAWGVCYHVHKMILAQTNFFHTLFLGGFSEARGHSVRRNGKGKERAGDQRLIADEEWSGEDVELTFDDPNIARAAFEICLSRLYSPYPHLHFPADLLPTSTHPLTPSFPNISSTPDCEALGAASAPKTQLITPRLLLSLLATTVYLGHSVLMREVLSVILRTVGPLTVGRYLAFALGDGMGEEEYPDQTSQGIKSFSGVAKHILHEEDDASTLSRQTSDEDLMEDELHTINHTPRSSSDSGKIGSSSEESLRHGGIPIPTLQVPSRNSSIRSTHRATEDPFSFNTSSNTDSGVTLPLPHYYGMVGNKIGEACCCWLARWGLDILKAEMQHTSAASSACKIWAYGGLPAHLVRAVISSDYFYVPNEMERYGIARKVLELRRSGWEEETQDEGDLSLATGTASGSALGLGMQGSELEEDQWEEWEEEENELIKIFAEGIYYSHMTFDDLSTIASDIDPSTHLPYAPLPVLQAAHWAAADLRSRVTAHERSGNPANSADEEGELGLTQSTSAICAVSRRRRPATRSRVPSPAMTASPWSSTTMPASPSSTIDGLPSLSAAQQTIWHAVPTDETHKIGASGLTSSFSTSTTSTSGLSSQSQSQNQLQNTVLSDMPDFGPDPLDPLYPPSHPAHTQSQPIIDKSQSKRVPHGERNAFGLIGTQATGKEIEERWMNEGGLPSFAGLTLSTSPTMSLSPSPNSKIMTDEERWTKIQPYRFAVEFFDIDKLTEKERFYSTTHFYAGSYFNCYVQMIKRKEKGLQLGVYLHRQSPNEPFPTPSQPRSASSSTPASITTSSVSALTHGSHGHTRNPSTNNIHLSASAGSPPPILSMSLSPPHQSNLNSHTDEDTNTTTTSKIPPPPYLDSRSTTKAYFSISCASALGTSLIRFTSGPDSFALSQSWGWKSSALKSEEYLCVPTSPSPLTPPQDAQGQGIQAQNSELGQEGGQAREQDVLGWVGDFNSDHNSVNPRVGQCSLRATVVVGVV</sequence>
<keyword evidence="4" id="KW-1185">Reference proteome</keyword>
<feature type="region of interest" description="Disordered" evidence="1">
    <location>
        <begin position="230"/>
        <end position="311"/>
    </location>
</feature>
<dbReference type="KEGG" id="kdj:28964834"/>
<dbReference type="GeneID" id="28964834"/>
<feature type="compositionally biased region" description="Polar residues" evidence="1">
    <location>
        <begin position="1141"/>
        <end position="1154"/>
    </location>
</feature>
<gene>
    <name evidence="3" type="ORF">I303_101129</name>
</gene>
<dbReference type="EMBL" id="CP144530">
    <property type="protein sequence ID" value="WWC58586.1"/>
    <property type="molecule type" value="Genomic_DNA"/>
</dbReference>
<feature type="compositionally biased region" description="Low complexity" evidence="1">
    <location>
        <begin position="913"/>
        <end position="945"/>
    </location>
</feature>
<feature type="region of interest" description="Disordered" evidence="1">
    <location>
        <begin position="1"/>
        <end position="205"/>
    </location>
</feature>
<feature type="compositionally biased region" description="Pro residues" evidence="1">
    <location>
        <begin position="954"/>
        <end position="963"/>
    </location>
</feature>
<feature type="compositionally biased region" description="Polar residues" evidence="1">
    <location>
        <begin position="1259"/>
        <end position="1273"/>
    </location>
</feature>
<reference evidence="3" key="1">
    <citation type="submission" date="2013-07" db="EMBL/GenBank/DDBJ databases">
        <authorList>
            <consortium name="The Broad Institute Genome Sequencing Platform"/>
            <person name="Cuomo C."/>
            <person name="Litvintseva A."/>
            <person name="Chen Y."/>
            <person name="Heitman J."/>
            <person name="Sun S."/>
            <person name="Springer D."/>
            <person name="Dromer F."/>
            <person name="Young S.K."/>
            <person name="Zeng Q."/>
            <person name="Gargeya S."/>
            <person name="Fitzgerald M."/>
            <person name="Abouelleil A."/>
            <person name="Alvarado L."/>
            <person name="Berlin A.M."/>
            <person name="Chapman S.B."/>
            <person name="Dewar J."/>
            <person name="Goldberg J."/>
            <person name="Griggs A."/>
            <person name="Gujja S."/>
            <person name="Hansen M."/>
            <person name="Howarth C."/>
            <person name="Imamovic A."/>
            <person name="Larimer J."/>
            <person name="McCowan C."/>
            <person name="Murphy C."/>
            <person name="Pearson M."/>
            <person name="Priest M."/>
            <person name="Roberts A."/>
            <person name="Saif S."/>
            <person name="Shea T."/>
            <person name="Sykes S."/>
            <person name="Wortman J."/>
            <person name="Nusbaum C."/>
            <person name="Birren B."/>
        </authorList>
    </citation>
    <scope>NUCLEOTIDE SEQUENCE</scope>
    <source>
        <strain evidence="3">CBS 10117</strain>
    </source>
</reference>
<feature type="compositionally biased region" description="Low complexity" evidence="1">
    <location>
        <begin position="147"/>
        <end position="199"/>
    </location>
</feature>
<dbReference type="Gene3D" id="3.30.710.10">
    <property type="entry name" value="Potassium Channel Kv1.1, Chain A"/>
    <property type="match status" value="1"/>
</dbReference>
<proteinExistence type="predicted"/>
<feature type="compositionally biased region" description="Polar residues" evidence="1">
    <location>
        <begin position="599"/>
        <end position="608"/>
    </location>
</feature>
<feature type="compositionally biased region" description="Low complexity" evidence="1">
    <location>
        <begin position="118"/>
        <end position="135"/>
    </location>
</feature>
<feature type="region of interest" description="Disordered" evidence="1">
    <location>
        <begin position="1101"/>
        <end position="1195"/>
    </location>
</feature>
<feature type="compositionally biased region" description="Polar residues" evidence="1">
    <location>
        <begin position="99"/>
        <end position="117"/>
    </location>
</feature>
<evidence type="ECO:0000313" key="4">
    <source>
        <dbReference type="Proteomes" id="UP000078595"/>
    </source>
</evidence>
<dbReference type="PANTHER" id="PTHR47369">
    <property type="entry name" value="BTB/POZ DOMAIN-CONTAINING PROTEIN"/>
    <property type="match status" value="1"/>
</dbReference>
<feature type="compositionally biased region" description="Low complexity" evidence="1">
    <location>
        <begin position="1112"/>
        <end position="1131"/>
    </location>
</feature>
<accession>A0AAJ8KJD5</accession>
<dbReference type="PANTHER" id="PTHR47369:SF1">
    <property type="entry name" value="BTB_POZ DOMAIN-CONTAINING PROTEIN"/>
    <property type="match status" value="1"/>
</dbReference>
<dbReference type="RefSeq" id="XP_065824345.1">
    <property type="nucleotide sequence ID" value="XM_065968273.1"/>
</dbReference>
<dbReference type="InterPro" id="IPR011333">
    <property type="entry name" value="SKP1/BTB/POZ_sf"/>
</dbReference>
<dbReference type="Proteomes" id="UP000078595">
    <property type="component" value="Chromosome 1"/>
</dbReference>
<feature type="compositionally biased region" description="Low complexity" evidence="1">
    <location>
        <begin position="230"/>
        <end position="261"/>
    </location>
</feature>
<feature type="compositionally biased region" description="Low complexity" evidence="1">
    <location>
        <begin position="1"/>
        <end position="42"/>
    </location>
</feature>
<feature type="compositionally biased region" description="Low complexity" evidence="1">
    <location>
        <begin position="284"/>
        <end position="302"/>
    </location>
</feature>
<feature type="region of interest" description="Disordered" evidence="1">
    <location>
        <begin position="1253"/>
        <end position="1280"/>
    </location>
</feature>
<dbReference type="InterPro" id="IPR000210">
    <property type="entry name" value="BTB/POZ_dom"/>
</dbReference>
<feature type="region of interest" description="Disordered" evidence="1">
    <location>
        <begin position="912"/>
        <end position="982"/>
    </location>
</feature>
<reference evidence="3" key="2">
    <citation type="submission" date="2024-02" db="EMBL/GenBank/DDBJ databases">
        <title>Comparative genomics of Cryptococcus and Kwoniella reveals pathogenesis evolution and contrasting modes of karyotype evolution via chromosome fusion or intercentromeric recombination.</title>
        <authorList>
            <person name="Coelho M.A."/>
            <person name="David-Palma M."/>
            <person name="Shea T."/>
            <person name="Bowers K."/>
            <person name="McGinley-Smith S."/>
            <person name="Mohammad A.W."/>
            <person name="Gnirke A."/>
            <person name="Yurkov A.M."/>
            <person name="Nowrousian M."/>
            <person name="Sun S."/>
            <person name="Cuomo C.A."/>
            <person name="Heitman J."/>
        </authorList>
    </citation>
    <scope>NUCLEOTIDE SEQUENCE</scope>
    <source>
        <strain evidence="3">CBS 10117</strain>
    </source>
</reference>
<dbReference type="SUPFAM" id="SSF54695">
    <property type="entry name" value="POZ domain"/>
    <property type="match status" value="1"/>
</dbReference>
<feature type="region of interest" description="Disordered" evidence="1">
    <location>
        <begin position="566"/>
        <end position="625"/>
    </location>
</feature>
<feature type="domain" description="BTB" evidence="2">
    <location>
        <begin position="331"/>
        <end position="422"/>
    </location>
</feature>
<dbReference type="CDD" id="cd18186">
    <property type="entry name" value="BTB_POZ_ZBTB_KLHL-like"/>
    <property type="match status" value="1"/>
</dbReference>
<feature type="compositionally biased region" description="Low complexity" evidence="1">
    <location>
        <begin position="859"/>
        <end position="884"/>
    </location>
</feature>
<dbReference type="PROSITE" id="PS50097">
    <property type="entry name" value="BTB"/>
    <property type="match status" value="1"/>
</dbReference>
<evidence type="ECO:0000259" key="2">
    <source>
        <dbReference type="PROSITE" id="PS50097"/>
    </source>
</evidence>
<evidence type="ECO:0000256" key="1">
    <source>
        <dbReference type="SAM" id="MobiDB-lite"/>
    </source>
</evidence>